<proteinExistence type="predicted"/>
<dbReference type="EMBL" id="JAQJZL010000008">
    <property type="protein sequence ID" value="KAJ6038831.1"/>
    <property type="molecule type" value="Genomic_DNA"/>
</dbReference>
<reference evidence="1" key="1">
    <citation type="journal article" date="2023" name="IMA Fungus">
        <title>Comparative genomic study of the Penicillium genus elucidates a diverse pangenome and 15 lateral gene transfer events.</title>
        <authorList>
            <person name="Petersen C."/>
            <person name="Sorensen T."/>
            <person name="Nielsen M.R."/>
            <person name="Sondergaard T.E."/>
            <person name="Sorensen J.L."/>
            <person name="Fitzpatrick D.A."/>
            <person name="Frisvad J.C."/>
            <person name="Nielsen K.L."/>
        </authorList>
    </citation>
    <scope>NUCLEOTIDE SEQUENCE</scope>
    <source>
        <strain evidence="1">IBT 15450</strain>
    </source>
</reference>
<protein>
    <submittedName>
        <fullName evidence="1">Uncharacterized protein</fullName>
    </submittedName>
</protein>
<dbReference type="EMBL" id="JAQJZL010000008">
    <property type="protein sequence ID" value="KAJ6038634.1"/>
    <property type="molecule type" value="Genomic_DNA"/>
</dbReference>
<evidence type="ECO:0000313" key="1">
    <source>
        <dbReference type="EMBL" id="KAJ6038634.1"/>
    </source>
</evidence>
<accession>A0AAD6IAU3</accession>
<name>A0AAD6IAU3_PENCN</name>
<evidence type="ECO:0000313" key="2">
    <source>
        <dbReference type="EMBL" id="KAJ6038831.1"/>
    </source>
</evidence>
<dbReference type="AlphaFoldDB" id="A0AAD6IAU3"/>
<evidence type="ECO:0000313" key="3">
    <source>
        <dbReference type="Proteomes" id="UP001219568"/>
    </source>
</evidence>
<gene>
    <name evidence="1" type="ORF">N7460_007351</name>
    <name evidence="2" type="ORF">N7460_007548</name>
</gene>
<comment type="caution">
    <text evidence="1">The sequence shown here is derived from an EMBL/GenBank/DDBJ whole genome shotgun (WGS) entry which is preliminary data.</text>
</comment>
<reference evidence="1" key="2">
    <citation type="submission" date="2023-01" db="EMBL/GenBank/DDBJ databases">
        <authorList>
            <person name="Petersen C."/>
        </authorList>
    </citation>
    <scope>NUCLEOTIDE SEQUENCE</scope>
    <source>
        <strain evidence="1">IBT 15450</strain>
    </source>
</reference>
<organism evidence="1 3">
    <name type="scientific">Penicillium canescens</name>
    <dbReference type="NCBI Taxonomy" id="5083"/>
    <lineage>
        <taxon>Eukaryota</taxon>
        <taxon>Fungi</taxon>
        <taxon>Dikarya</taxon>
        <taxon>Ascomycota</taxon>
        <taxon>Pezizomycotina</taxon>
        <taxon>Eurotiomycetes</taxon>
        <taxon>Eurotiomycetidae</taxon>
        <taxon>Eurotiales</taxon>
        <taxon>Aspergillaceae</taxon>
        <taxon>Penicillium</taxon>
    </lineage>
</organism>
<sequence length="142" mass="15241">MVVIGPYRALTININDLKAHQCHRSGSWLLTSSGLAAPPSWVKPATIQLANEQSGASANFPFPVDGVKRPVQELWGHTAVAQEGLVFASSAMLTDFQQTTVCELTEDPGLDVSMNAEKTYTSFGGGVKDLCSTYVVCKCECM</sequence>
<dbReference type="Proteomes" id="UP001219568">
    <property type="component" value="Unassembled WGS sequence"/>
</dbReference>
<keyword evidence="3" id="KW-1185">Reference proteome</keyword>